<dbReference type="AlphaFoldDB" id="A0A1N7RWU5"/>
<name>A0A1N7RWU5_9BURK</name>
<organism evidence="1 2">
    <name type="scientific">Paraburkholderia ribeironis</name>
    <dbReference type="NCBI Taxonomy" id="1247936"/>
    <lineage>
        <taxon>Bacteria</taxon>
        <taxon>Pseudomonadati</taxon>
        <taxon>Pseudomonadota</taxon>
        <taxon>Betaproteobacteria</taxon>
        <taxon>Burkholderiales</taxon>
        <taxon>Burkholderiaceae</taxon>
        <taxon>Paraburkholderia</taxon>
    </lineage>
</organism>
<sequence>MAEADDVPDGRKTRHAPARWGTTLRPILWTHTAAVVPPFTGECMPAPPVPCSYDFNVAASQYFHGLEEGEIALRLQFSGTVFYRDGAGALQSAPIPLHNEATYRLPVALWRDMTTRNDPNGAWLCLRGDVFDRLARFRTRRGLTSREQAVTSLLDGLEEDIS</sequence>
<keyword evidence="2" id="KW-1185">Reference proteome</keyword>
<dbReference type="RefSeq" id="WP_143325764.1">
    <property type="nucleotide sequence ID" value="NZ_CYGX02000019.1"/>
</dbReference>
<dbReference type="Pfam" id="PF19562">
    <property type="entry name" value="DUF6084"/>
    <property type="match status" value="1"/>
</dbReference>
<dbReference type="OrthoDB" id="115056at2"/>
<protein>
    <submittedName>
        <fullName evidence="1">Uncharacterized protein</fullName>
    </submittedName>
</protein>
<evidence type="ECO:0000313" key="1">
    <source>
        <dbReference type="EMBL" id="SIT39244.1"/>
    </source>
</evidence>
<proteinExistence type="predicted"/>
<gene>
    <name evidence="1" type="ORF">BN2475_190142</name>
</gene>
<dbReference type="Proteomes" id="UP000187012">
    <property type="component" value="Unassembled WGS sequence"/>
</dbReference>
<dbReference type="STRING" id="1247936.BN2475_190142"/>
<evidence type="ECO:0000313" key="2">
    <source>
        <dbReference type="Proteomes" id="UP000187012"/>
    </source>
</evidence>
<accession>A0A1N7RWU5</accession>
<dbReference type="EMBL" id="CYGX02000019">
    <property type="protein sequence ID" value="SIT39244.1"/>
    <property type="molecule type" value="Genomic_DNA"/>
</dbReference>
<dbReference type="InterPro" id="IPR045730">
    <property type="entry name" value="DUF6084"/>
</dbReference>
<reference evidence="1 2" key="1">
    <citation type="submission" date="2016-12" db="EMBL/GenBank/DDBJ databases">
        <authorList>
            <person name="Song W.-J."/>
            <person name="Kurnit D.M."/>
        </authorList>
    </citation>
    <scope>NUCLEOTIDE SEQUENCE [LARGE SCALE GENOMIC DNA]</scope>
    <source>
        <strain evidence="1 2">STM7296</strain>
    </source>
</reference>